<name>U4VIT1_9HYPH</name>
<protein>
    <submittedName>
        <fullName evidence="1">Uncharacterized protein</fullName>
    </submittedName>
</protein>
<evidence type="ECO:0000313" key="1">
    <source>
        <dbReference type="EMBL" id="ERM02792.1"/>
    </source>
</evidence>
<reference evidence="1 2" key="1">
    <citation type="journal article" date="2014" name="FEMS Microbiol. Lett.">
        <title>Genome sequencing analysis reveals virulence-related gene content of Ochrobactrum intermedium strain 229E, a urease-positive strain isolated from the human gastric niche.</title>
        <authorList>
            <person name="Kulkarni G.J."/>
            <person name="Shetty S."/>
            <person name="Dharne M.S."/>
            <person name="Shouche Y.S."/>
        </authorList>
    </citation>
    <scope>NUCLEOTIDE SEQUENCE [LARGE SCALE GENOMIC DNA]</scope>
    <source>
        <strain evidence="1 2">229E</strain>
    </source>
</reference>
<comment type="caution">
    <text evidence="1">The sequence shown here is derived from an EMBL/GenBank/DDBJ whole genome shotgun (WGS) entry which is preliminary data.</text>
</comment>
<proteinExistence type="predicted"/>
<organism evidence="1 2">
    <name type="scientific">Brucella intermedia 229E</name>
    <dbReference type="NCBI Taxonomy" id="1337887"/>
    <lineage>
        <taxon>Bacteria</taxon>
        <taxon>Pseudomonadati</taxon>
        <taxon>Pseudomonadota</taxon>
        <taxon>Alphaproteobacteria</taxon>
        <taxon>Hyphomicrobiales</taxon>
        <taxon>Brucellaceae</taxon>
        <taxon>Brucella/Ochrobactrum group</taxon>
        <taxon>Brucella</taxon>
    </lineage>
</organism>
<accession>U4VIT1</accession>
<gene>
    <name evidence="1" type="ORF">Q644_14745</name>
</gene>
<dbReference type="Proteomes" id="UP000016842">
    <property type="component" value="Unassembled WGS sequence"/>
</dbReference>
<sequence>MFDFLLKPPAAGFYVAGRRALVEASLAALDVAKMFNGVGDVAPFALDADFGETGVEDLARRTDQRAPFDILLVAGLLGDKENSGPDRAFPENGLCRILVELATPTSLRFRADLLKGRLAM</sequence>
<dbReference type="AlphaFoldDB" id="U4VIT1"/>
<evidence type="ECO:0000313" key="2">
    <source>
        <dbReference type="Proteomes" id="UP000016842"/>
    </source>
</evidence>
<dbReference type="EMBL" id="ASXJ01000060">
    <property type="protein sequence ID" value="ERM02792.1"/>
    <property type="molecule type" value="Genomic_DNA"/>
</dbReference>